<keyword evidence="1" id="KW-0472">Membrane</keyword>
<dbReference type="Proteomes" id="UP000501753">
    <property type="component" value="Chromosome"/>
</dbReference>
<dbReference type="Proteomes" id="UP000271291">
    <property type="component" value="Chromosome"/>
</dbReference>
<keyword evidence="5" id="KW-1185">Reference proteome</keyword>
<keyword evidence="1" id="KW-0812">Transmembrane</keyword>
<protein>
    <submittedName>
        <fullName evidence="2">Uncharacterized protein</fullName>
    </submittedName>
</protein>
<evidence type="ECO:0000313" key="2">
    <source>
        <dbReference type="EMBL" id="AZS89441.1"/>
    </source>
</evidence>
<dbReference type="EMBL" id="CP034687">
    <property type="protein sequence ID" value="AZS89441.1"/>
    <property type="molecule type" value="Genomic_DNA"/>
</dbReference>
<gene>
    <name evidence="3" type="ORF">DDJ31_01010</name>
    <name evidence="2" type="ORF">ELQ87_38225</name>
</gene>
<evidence type="ECO:0000313" key="3">
    <source>
        <dbReference type="EMBL" id="QCN83717.1"/>
    </source>
</evidence>
<dbReference type="KEGG" id="sgd:ELQ87_38225"/>
<dbReference type="EMBL" id="CP029078">
    <property type="protein sequence ID" value="QCN83717.1"/>
    <property type="molecule type" value="Genomic_DNA"/>
</dbReference>
<reference evidence="2 4" key="2">
    <citation type="submission" date="2018-12" db="EMBL/GenBank/DDBJ databases">
        <title>Streptomyces griseoviridis F1-27 complete genome.</title>
        <authorList>
            <person name="Mariita R.M."/>
            <person name="Sello J.K."/>
        </authorList>
    </citation>
    <scope>NUCLEOTIDE SEQUENCE [LARGE SCALE GENOMIC DNA]</scope>
    <source>
        <strain evidence="2 4">F1-27</strain>
    </source>
</reference>
<proteinExistence type="predicted"/>
<feature type="transmembrane region" description="Helical" evidence="1">
    <location>
        <begin position="20"/>
        <end position="49"/>
    </location>
</feature>
<dbReference type="AlphaFoldDB" id="A0A3S9ZP12"/>
<evidence type="ECO:0000313" key="5">
    <source>
        <dbReference type="Proteomes" id="UP000501753"/>
    </source>
</evidence>
<evidence type="ECO:0000256" key="1">
    <source>
        <dbReference type="SAM" id="Phobius"/>
    </source>
</evidence>
<reference evidence="3 5" key="1">
    <citation type="submission" date="2018-04" db="EMBL/GenBank/DDBJ databases">
        <title>Complete genome sequences of Streptomyces griseoviridis K61 and characterization of antagonistic properties of biological control agents.</title>
        <authorList>
            <person name="Mariita R.M."/>
            <person name="Sello J.K."/>
        </authorList>
    </citation>
    <scope>NUCLEOTIDE SEQUENCE [LARGE SCALE GENOMIC DNA]</scope>
    <source>
        <strain evidence="3 5">K61</strain>
    </source>
</reference>
<organism evidence="2 4">
    <name type="scientific">Streptomyces griseoviridis</name>
    <dbReference type="NCBI Taxonomy" id="45398"/>
    <lineage>
        <taxon>Bacteria</taxon>
        <taxon>Bacillati</taxon>
        <taxon>Actinomycetota</taxon>
        <taxon>Actinomycetes</taxon>
        <taxon>Kitasatosporales</taxon>
        <taxon>Streptomycetaceae</taxon>
        <taxon>Streptomyces</taxon>
    </lineage>
</organism>
<accession>A0A3S9ZP12</accession>
<keyword evidence="1" id="KW-1133">Transmembrane helix</keyword>
<sequence length="86" mass="9148">MMPWLVTVGRRRADGRRLRLHVPVVPVLLVLSPLLALAVAGGVVACLVFRVSPLGALRAAGGLLWALPGTSFEIEQGRTALLLSVR</sequence>
<name>A0A3S9ZP12_STRGD</name>
<evidence type="ECO:0000313" key="4">
    <source>
        <dbReference type="Proteomes" id="UP000271291"/>
    </source>
</evidence>